<gene>
    <name evidence="1" type="ORF">BV25DRAFT_1819850</name>
</gene>
<keyword evidence="2" id="KW-1185">Reference proteome</keyword>
<comment type="caution">
    <text evidence="1">The sequence shown here is derived from an EMBL/GenBank/DDBJ whole genome shotgun (WGS) entry which is preliminary data.</text>
</comment>
<reference evidence="1" key="2">
    <citation type="journal article" date="2022" name="New Phytol.">
        <title>Evolutionary transition to the ectomycorrhizal habit in the genomes of a hyperdiverse lineage of mushroom-forming fungi.</title>
        <authorList>
            <person name="Looney B."/>
            <person name="Miyauchi S."/>
            <person name="Morin E."/>
            <person name="Drula E."/>
            <person name="Courty P.E."/>
            <person name="Kohler A."/>
            <person name="Kuo A."/>
            <person name="LaButti K."/>
            <person name="Pangilinan J."/>
            <person name="Lipzen A."/>
            <person name="Riley R."/>
            <person name="Andreopoulos W."/>
            <person name="He G."/>
            <person name="Johnson J."/>
            <person name="Nolan M."/>
            <person name="Tritt A."/>
            <person name="Barry K.W."/>
            <person name="Grigoriev I.V."/>
            <person name="Nagy L.G."/>
            <person name="Hibbett D."/>
            <person name="Henrissat B."/>
            <person name="Matheny P.B."/>
            <person name="Labbe J."/>
            <person name="Martin F.M."/>
        </authorList>
    </citation>
    <scope>NUCLEOTIDE SEQUENCE</scope>
    <source>
        <strain evidence="1">HHB10654</strain>
    </source>
</reference>
<sequence>MLPRSLWALVSSLAFSLPELIAAQSMSRMLLLNTPLHLTGPNFTSNPLIFSLPMPPSTSSLNVSVALCNNVSASNLQFFVTNNSDVAIPGPDGGTDVWELVVEDVGVGSLNVGMGDGAATLAVWGGSASDSVELGVSADDPLHELLTTLPLFGDSTSNVALLYSPPFLPPNPLQPIYPNYTLPPANLSLPTPPASTAPNFTLILAPASSRLSGQPQTACALRNLVSTATEGQVLKQQDWLRDEDGWRTEWLISGLTPLTNYSMYTIQDGTKVNGPVFFTTKSASFACQLVHSLPFCPTASYAIPLPPPPARSAAYDAATLPTAVTTPLLSYLTNFTTSLLTSACGRDWYSPLRTCADCQRAYRHWLCSVSLPRCGEFPQSDTSTSASLSLGGDGNSQQVLSVPAALAPQPSGTNTRNPNFPPFGAPYTVLLPCLETCNAVDRACPNFLGFRCPLPSFNANQSYGVGYVDGGAGKEGVMGGGSTGATQDRWGSVWCNAS</sequence>
<dbReference type="EMBL" id="MU277190">
    <property type="protein sequence ID" value="KAI0067521.1"/>
    <property type="molecule type" value="Genomic_DNA"/>
</dbReference>
<dbReference type="Proteomes" id="UP000814140">
    <property type="component" value="Unassembled WGS sequence"/>
</dbReference>
<organism evidence="1 2">
    <name type="scientific">Artomyces pyxidatus</name>
    <dbReference type="NCBI Taxonomy" id="48021"/>
    <lineage>
        <taxon>Eukaryota</taxon>
        <taxon>Fungi</taxon>
        <taxon>Dikarya</taxon>
        <taxon>Basidiomycota</taxon>
        <taxon>Agaricomycotina</taxon>
        <taxon>Agaricomycetes</taxon>
        <taxon>Russulales</taxon>
        <taxon>Auriscalpiaceae</taxon>
        <taxon>Artomyces</taxon>
    </lineage>
</organism>
<accession>A0ACB8TGL6</accession>
<protein>
    <submittedName>
        <fullName evidence="1">Uncharacterized protein</fullName>
    </submittedName>
</protein>
<reference evidence="1" key="1">
    <citation type="submission" date="2021-03" db="EMBL/GenBank/DDBJ databases">
        <authorList>
            <consortium name="DOE Joint Genome Institute"/>
            <person name="Ahrendt S."/>
            <person name="Looney B.P."/>
            <person name="Miyauchi S."/>
            <person name="Morin E."/>
            <person name="Drula E."/>
            <person name="Courty P.E."/>
            <person name="Chicoki N."/>
            <person name="Fauchery L."/>
            <person name="Kohler A."/>
            <person name="Kuo A."/>
            <person name="Labutti K."/>
            <person name="Pangilinan J."/>
            <person name="Lipzen A."/>
            <person name="Riley R."/>
            <person name="Andreopoulos W."/>
            <person name="He G."/>
            <person name="Johnson J."/>
            <person name="Barry K.W."/>
            <person name="Grigoriev I.V."/>
            <person name="Nagy L."/>
            <person name="Hibbett D."/>
            <person name="Henrissat B."/>
            <person name="Matheny P.B."/>
            <person name="Labbe J."/>
            <person name="Martin F."/>
        </authorList>
    </citation>
    <scope>NUCLEOTIDE SEQUENCE</scope>
    <source>
        <strain evidence="1">HHB10654</strain>
    </source>
</reference>
<evidence type="ECO:0000313" key="2">
    <source>
        <dbReference type="Proteomes" id="UP000814140"/>
    </source>
</evidence>
<name>A0ACB8TGL6_9AGAM</name>
<proteinExistence type="predicted"/>
<evidence type="ECO:0000313" key="1">
    <source>
        <dbReference type="EMBL" id="KAI0067521.1"/>
    </source>
</evidence>